<dbReference type="EMBL" id="JAINUF010000007">
    <property type="protein sequence ID" value="KAJ8354667.1"/>
    <property type="molecule type" value="Genomic_DNA"/>
</dbReference>
<keyword evidence="5 7" id="KW-0472">Membrane</keyword>
<keyword evidence="3 7" id="KW-0812">Transmembrane</keyword>
<dbReference type="AlphaFoldDB" id="A0A9Q1FB87"/>
<evidence type="ECO:0000256" key="4">
    <source>
        <dbReference type="ARBA" id="ARBA00022989"/>
    </source>
</evidence>
<evidence type="ECO:0000313" key="8">
    <source>
        <dbReference type="EMBL" id="KAJ8354667.1"/>
    </source>
</evidence>
<dbReference type="PANTHER" id="PTHR23320">
    <property type="entry name" value="MEMBRANE-SPANNING 4-DOMAINS SUBFAMILY A MS4A -RELATED"/>
    <property type="match status" value="1"/>
</dbReference>
<feature type="transmembrane region" description="Helical" evidence="7">
    <location>
        <begin position="185"/>
        <end position="206"/>
    </location>
</feature>
<feature type="compositionally biased region" description="Basic and acidic residues" evidence="6">
    <location>
        <begin position="21"/>
        <end position="38"/>
    </location>
</feature>
<keyword evidence="9" id="KW-1185">Reference proteome</keyword>
<evidence type="ECO:0000256" key="2">
    <source>
        <dbReference type="ARBA" id="ARBA00009565"/>
    </source>
</evidence>
<proteinExistence type="inferred from homology"/>
<protein>
    <recommendedName>
        <fullName evidence="10">Membrane-spanning 4-domains subfamily A member 4A</fullName>
    </recommendedName>
</protein>
<dbReference type="Proteomes" id="UP001152622">
    <property type="component" value="Chromosome 7"/>
</dbReference>
<dbReference type="GO" id="GO:0016020">
    <property type="term" value="C:membrane"/>
    <property type="evidence" value="ECO:0007669"/>
    <property type="project" value="UniProtKB-SubCell"/>
</dbReference>
<dbReference type="OrthoDB" id="10071849at2759"/>
<evidence type="ECO:0000256" key="7">
    <source>
        <dbReference type="SAM" id="Phobius"/>
    </source>
</evidence>
<gene>
    <name evidence="8" type="ORF">SKAU_G00222340</name>
</gene>
<organism evidence="8 9">
    <name type="scientific">Synaphobranchus kaupii</name>
    <name type="common">Kaup's arrowtooth eel</name>
    <dbReference type="NCBI Taxonomy" id="118154"/>
    <lineage>
        <taxon>Eukaryota</taxon>
        <taxon>Metazoa</taxon>
        <taxon>Chordata</taxon>
        <taxon>Craniata</taxon>
        <taxon>Vertebrata</taxon>
        <taxon>Euteleostomi</taxon>
        <taxon>Actinopterygii</taxon>
        <taxon>Neopterygii</taxon>
        <taxon>Teleostei</taxon>
        <taxon>Anguilliformes</taxon>
        <taxon>Synaphobranchidae</taxon>
        <taxon>Synaphobranchus</taxon>
    </lineage>
</organism>
<name>A0A9Q1FB87_SYNKA</name>
<dbReference type="PANTHER" id="PTHR23320:SF128">
    <property type="entry name" value="MEMBRANE-SPANNING 4-DOMAINS SUBFAMILY A MEMBER 4A"/>
    <property type="match status" value="1"/>
</dbReference>
<keyword evidence="4 7" id="KW-1133">Transmembrane helix</keyword>
<evidence type="ECO:0000256" key="6">
    <source>
        <dbReference type="SAM" id="MobiDB-lite"/>
    </source>
</evidence>
<comment type="caution">
    <text evidence="8">The sequence shown here is derived from an EMBL/GenBank/DDBJ whole genome shotgun (WGS) entry which is preliminary data.</text>
</comment>
<feature type="transmembrane region" description="Helical" evidence="7">
    <location>
        <begin position="269"/>
        <end position="287"/>
    </location>
</feature>
<evidence type="ECO:0008006" key="10">
    <source>
        <dbReference type="Google" id="ProtNLM"/>
    </source>
</evidence>
<evidence type="ECO:0000313" key="9">
    <source>
        <dbReference type="Proteomes" id="UP001152622"/>
    </source>
</evidence>
<evidence type="ECO:0000256" key="5">
    <source>
        <dbReference type="ARBA" id="ARBA00023136"/>
    </source>
</evidence>
<dbReference type="InterPro" id="IPR007237">
    <property type="entry name" value="CD20-like"/>
</dbReference>
<dbReference type="Pfam" id="PF04103">
    <property type="entry name" value="CD20"/>
    <property type="match status" value="1"/>
</dbReference>
<feature type="transmembrane region" description="Helical" evidence="7">
    <location>
        <begin position="157"/>
        <end position="179"/>
    </location>
</feature>
<feature type="region of interest" description="Disordered" evidence="6">
    <location>
        <begin position="1"/>
        <end position="43"/>
    </location>
</feature>
<reference evidence="8" key="1">
    <citation type="journal article" date="2023" name="Science">
        <title>Genome structures resolve the early diversification of teleost fishes.</title>
        <authorList>
            <person name="Parey E."/>
            <person name="Louis A."/>
            <person name="Montfort J."/>
            <person name="Bouchez O."/>
            <person name="Roques C."/>
            <person name="Iampietro C."/>
            <person name="Lluch J."/>
            <person name="Castinel A."/>
            <person name="Donnadieu C."/>
            <person name="Desvignes T."/>
            <person name="Floi Bucao C."/>
            <person name="Jouanno E."/>
            <person name="Wen M."/>
            <person name="Mejri S."/>
            <person name="Dirks R."/>
            <person name="Jansen H."/>
            <person name="Henkel C."/>
            <person name="Chen W.J."/>
            <person name="Zahm M."/>
            <person name="Cabau C."/>
            <person name="Klopp C."/>
            <person name="Thompson A.W."/>
            <person name="Robinson-Rechavi M."/>
            <person name="Braasch I."/>
            <person name="Lecointre G."/>
            <person name="Bobe J."/>
            <person name="Postlethwait J.H."/>
            <person name="Berthelot C."/>
            <person name="Roest Crollius H."/>
            <person name="Guiguen Y."/>
        </authorList>
    </citation>
    <scope>NUCLEOTIDE SEQUENCE</scope>
    <source>
        <strain evidence="8">WJC10195</strain>
    </source>
</reference>
<feature type="transmembrane region" description="Helical" evidence="7">
    <location>
        <begin position="227"/>
        <end position="249"/>
    </location>
</feature>
<evidence type="ECO:0000256" key="1">
    <source>
        <dbReference type="ARBA" id="ARBA00004141"/>
    </source>
</evidence>
<evidence type="ECO:0000256" key="3">
    <source>
        <dbReference type="ARBA" id="ARBA00022692"/>
    </source>
</evidence>
<comment type="subcellular location">
    <subcellularLocation>
        <location evidence="1">Membrane</location>
        <topology evidence="1">Multi-pass membrane protein</topology>
    </subcellularLocation>
</comment>
<dbReference type="InterPro" id="IPR030417">
    <property type="entry name" value="MS4A"/>
</dbReference>
<comment type="similarity">
    <text evidence="2">Belongs to the MS4A family.</text>
</comment>
<accession>A0A9Q1FB87</accession>
<sequence length="360" mass="38865">MRLRGSRRTTSLVEQGISGSRAERSDRRENTRNKREHPTYPFTGQKTSYKMSCSFSTASGLMVVTQVYPREIGTALTVPCAIPRASSVLEIFLKCEPKAIGGEPSVCKMSNSVSANNGFVVITQVHPQQSSTALTSPSTASNVSSLLGKFLKGEPKALGAVQIMIGVMYILCGIAINIYPDSIGVFSGIVYWGAFIYISSGALSVAGENKLNKCVVKGSLGMNIISTITAGIAVILFSVDLVVEMGYYYCNSYDCSRIEYIYTTRSRGISGMLLVFSILEFIISIYVSTFACRAVCDPALEHAVFIQNPQTSINTVTPGYLPGPGVHIYDTVHVSGMGQTVLNNCAPVKTNNETEPSKLY</sequence>